<dbReference type="Gene3D" id="3.40.50.150">
    <property type="entry name" value="Vaccinia Virus protein VP39"/>
    <property type="match status" value="1"/>
</dbReference>
<gene>
    <name evidence="2" type="ORF">QBC35DRAFT_496661</name>
</gene>
<reference evidence="2" key="1">
    <citation type="journal article" date="2023" name="Mol. Phylogenet. Evol.">
        <title>Genome-scale phylogeny and comparative genomics of the fungal order Sordariales.</title>
        <authorList>
            <person name="Hensen N."/>
            <person name="Bonometti L."/>
            <person name="Westerberg I."/>
            <person name="Brannstrom I.O."/>
            <person name="Guillou S."/>
            <person name="Cros-Aarteil S."/>
            <person name="Calhoun S."/>
            <person name="Haridas S."/>
            <person name="Kuo A."/>
            <person name="Mondo S."/>
            <person name="Pangilinan J."/>
            <person name="Riley R."/>
            <person name="LaButti K."/>
            <person name="Andreopoulos B."/>
            <person name="Lipzen A."/>
            <person name="Chen C."/>
            <person name="Yan M."/>
            <person name="Daum C."/>
            <person name="Ng V."/>
            <person name="Clum A."/>
            <person name="Steindorff A."/>
            <person name="Ohm R.A."/>
            <person name="Martin F."/>
            <person name="Silar P."/>
            <person name="Natvig D.O."/>
            <person name="Lalanne C."/>
            <person name="Gautier V."/>
            <person name="Ament-Velasquez S.L."/>
            <person name="Kruys A."/>
            <person name="Hutchinson M.I."/>
            <person name="Powell A.J."/>
            <person name="Barry K."/>
            <person name="Miller A.N."/>
            <person name="Grigoriev I.V."/>
            <person name="Debuchy R."/>
            <person name="Gladieux P."/>
            <person name="Hiltunen Thoren M."/>
            <person name="Johannesson H."/>
        </authorList>
    </citation>
    <scope>NUCLEOTIDE SEQUENCE</scope>
    <source>
        <strain evidence="2">PSN309</strain>
    </source>
</reference>
<sequence>MSTPPPATTSRFNEEAASWDSNPFVQAATTMAHKTYLSRLPPPETLSQYNILDLGCGTGLLTFLLAPSVRSVTAVDVSEGMIDVLNTKLNALPPPHNVLGVHALLSDPDDPILSFDPVTGDSFPQRRFDLVVSHLVLHHIPSLPPVFANIFGLLKEGGRVMVTDFEDFGPEARRFHPESKMEGVERHGIKRDEIRRILEEAGFKDVKVETAFEMEKAVETTPGSGETGGDLMTFPFLVCEGTK</sequence>
<dbReference type="AlphaFoldDB" id="A0AAN6WUI9"/>
<dbReference type="GO" id="GO:0032259">
    <property type="term" value="P:methylation"/>
    <property type="evidence" value="ECO:0007669"/>
    <property type="project" value="UniProtKB-KW"/>
</dbReference>
<keyword evidence="3" id="KW-1185">Reference proteome</keyword>
<keyword evidence="2" id="KW-0489">Methyltransferase</keyword>
<dbReference type="InterPro" id="IPR029063">
    <property type="entry name" value="SAM-dependent_MTases_sf"/>
</dbReference>
<proteinExistence type="predicted"/>
<dbReference type="GO" id="GO:0008168">
    <property type="term" value="F:methyltransferase activity"/>
    <property type="evidence" value="ECO:0007669"/>
    <property type="project" value="UniProtKB-KW"/>
</dbReference>
<evidence type="ECO:0000313" key="3">
    <source>
        <dbReference type="Proteomes" id="UP001302126"/>
    </source>
</evidence>
<keyword evidence="1" id="KW-0808">Transferase</keyword>
<name>A0AAN6WUI9_9PEZI</name>
<evidence type="ECO:0000256" key="1">
    <source>
        <dbReference type="ARBA" id="ARBA00022679"/>
    </source>
</evidence>
<dbReference type="Pfam" id="PF13489">
    <property type="entry name" value="Methyltransf_23"/>
    <property type="match status" value="1"/>
</dbReference>
<dbReference type="SUPFAM" id="SSF53335">
    <property type="entry name" value="S-adenosyl-L-methionine-dependent methyltransferases"/>
    <property type="match status" value="1"/>
</dbReference>
<comment type="caution">
    <text evidence="2">The sequence shown here is derived from an EMBL/GenBank/DDBJ whole genome shotgun (WGS) entry which is preliminary data.</text>
</comment>
<dbReference type="PANTHER" id="PTHR43861">
    <property type="entry name" value="TRANS-ACONITATE 2-METHYLTRANSFERASE-RELATED"/>
    <property type="match status" value="1"/>
</dbReference>
<dbReference type="EMBL" id="MU864390">
    <property type="protein sequence ID" value="KAK4188246.1"/>
    <property type="molecule type" value="Genomic_DNA"/>
</dbReference>
<accession>A0AAN6WUI9</accession>
<protein>
    <submittedName>
        <fullName evidence="2">S-adenosyl-L-methionine-dependent methyltransferase</fullName>
    </submittedName>
</protein>
<dbReference type="CDD" id="cd02440">
    <property type="entry name" value="AdoMet_MTases"/>
    <property type="match status" value="1"/>
</dbReference>
<reference evidence="2" key="2">
    <citation type="submission" date="2023-05" db="EMBL/GenBank/DDBJ databases">
        <authorList>
            <consortium name="Lawrence Berkeley National Laboratory"/>
            <person name="Steindorff A."/>
            <person name="Hensen N."/>
            <person name="Bonometti L."/>
            <person name="Westerberg I."/>
            <person name="Brannstrom I.O."/>
            <person name="Guillou S."/>
            <person name="Cros-Aarteil S."/>
            <person name="Calhoun S."/>
            <person name="Haridas S."/>
            <person name="Kuo A."/>
            <person name="Mondo S."/>
            <person name="Pangilinan J."/>
            <person name="Riley R."/>
            <person name="Labutti K."/>
            <person name="Andreopoulos B."/>
            <person name="Lipzen A."/>
            <person name="Chen C."/>
            <person name="Yanf M."/>
            <person name="Daum C."/>
            <person name="Ng V."/>
            <person name="Clum A."/>
            <person name="Ohm R."/>
            <person name="Martin F."/>
            <person name="Silar P."/>
            <person name="Natvig D."/>
            <person name="Lalanne C."/>
            <person name="Gautier V."/>
            <person name="Ament-Velasquez S.L."/>
            <person name="Kruys A."/>
            <person name="Hutchinson M.I."/>
            <person name="Powell A.J."/>
            <person name="Barry K."/>
            <person name="Miller A.N."/>
            <person name="Grigoriev I.V."/>
            <person name="Debuchy R."/>
            <person name="Gladieux P."/>
            <person name="Thoren M.H."/>
            <person name="Johannesson H."/>
        </authorList>
    </citation>
    <scope>NUCLEOTIDE SEQUENCE</scope>
    <source>
        <strain evidence="2">PSN309</strain>
    </source>
</reference>
<dbReference type="PANTHER" id="PTHR43861:SF3">
    <property type="entry name" value="PUTATIVE (AFU_ORTHOLOGUE AFUA_2G14390)-RELATED"/>
    <property type="match status" value="1"/>
</dbReference>
<dbReference type="Proteomes" id="UP001302126">
    <property type="component" value="Unassembled WGS sequence"/>
</dbReference>
<evidence type="ECO:0000313" key="2">
    <source>
        <dbReference type="EMBL" id="KAK4188246.1"/>
    </source>
</evidence>
<organism evidence="2 3">
    <name type="scientific">Podospora australis</name>
    <dbReference type="NCBI Taxonomy" id="1536484"/>
    <lineage>
        <taxon>Eukaryota</taxon>
        <taxon>Fungi</taxon>
        <taxon>Dikarya</taxon>
        <taxon>Ascomycota</taxon>
        <taxon>Pezizomycotina</taxon>
        <taxon>Sordariomycetes</taxon>
        <taxon>Sordariomycetidae</taxon>
        <taxon>Sordariales</taxon>
        <taxon>Podosporaceae</taxon>
        <taxon>Podospora</taxon>
    </lineage>
</organism>